<reference evidence="2" key="1">
    <citation type="journal article" date="2017" name="Nature">
        <title>The genome of Chenopodium quinoa.</title>
        <authorList>
            <person name="Jarvis D.E."/>
            <person name="Ho Y.S."/>
            <person name="Lightfoot D.J."/>
            <person name="Schmoeckel S.M."/>
            <person name="Li B."/>
            <person name="Borm T.J.A."/>
            <person name="Ohyanagi H."/>
            <person name="Mineta K."/>
            <person name="Michell C.T."/>
            <person name="Saber N."/>
            <person name="Kharbatia N.M."/>
            <person name="Rupper R.R."/>
            <person name="Sharp A.R."/>
            <person name="Dally N."/>
            <person name="Boughton B.A."/>
            <person name="Woo Y.H."/>
            <person name="Gao G."/>
            <person name="Schijlen E.G.W.M."/>
            <person name="Guo X."/>
            <person name="Momin A.A."/>
            <person name="Negrao S."/>
            <person name="Al-Babili S."/>
            <person name="Gehring C."/>
            <person name="Roessner U."/>
            <person name="Jung C."/>
            <person name="Murphy K."/>
            <person name="Arold S.T."/>
            <person name="Gojobori T."/>
            <person name="van der Linden C.G."/>
            <person name="van Loo E.N."/>
            <person name="Jellen E.N."/>
            <person name="Maughan P.J."/>
            <person name="Tester M."/>
        </authorList>
    </citation>
    <scope>NUCLEOTIDE SEQUENCE [LARGE SCALE GENOMIC DNA]</scope>
    <source>
        <strain evidence="2">cv. PI 614886</strain>
    </source>
</reference>
<dbReference type="OrthoDB" id="1938010at2759"/>
<feature type="region of interest" description="Disordered" evidence="1">
    <location>
        <begin position="230"/>
        <end position="261"/>
    </location>
</feature>
<sequence>MDGGGKRQLPSWMMRTTATEQASISETNKENIEGSVKLHTQAVEPQKKIKAKKNDAGVPLIEDELNLLKKCETRTRKRKLNKHDEGQEEKFHEDEPCSLKPCRESRSKRMPTKHSEDRVNDFLESDIEKKVDGEVRKRARENDPRKKRLKNSTEEGQNGTAESSSSEDELTVEDLVSIAEEYLKADKMECHKSKKMEFAPETKPQITSGSEIVLEKNYLTSNTEVKMVTDQPLSSGSSVTKPLSSEGSFLNPSTTREPGQDMLDLLLGPLLRKAGEVEKKTDAITDKNTLDYELSKIRSQNDTVAEVAPVMKKKFSLKERAGRLWD</sequence>
<dbReference type="PANTHER" id="PTHR36756:SF1">
    <property type="entry name" value="EXPRESSED PROTEIN"/>
    <property type="match status" value="1"/>
</dbReference>
<gene>
    <name evidence="2" type="primary">LOC110702022</name>
</gene>
<dbReference type="KEGG" id="cqi:110702022"/>
<keyword evidence="3" id="KW-1185">Reference proteome</keyword>
<dbReference type="SMR" id="A0A803LRR5"/>
<feature type="compositionally biased region" description="Basic and acidic residues" evidence="1">
    <location>
        <begin position="82"/>
        <end position="144"/>
    </location>
</feature>
<dbReference type="EnsemblPlants" id="AUR62017644-RA">
    <property type="protein sequence ID" value="AUR62017644-RA:cds"/>
    <property type="gene ID" value="AUR62017644"/>
</dbReference>
<reference evidence="2" key="2">
    <citation type="submission" date="2021-03" db="UniProtKB">
        <authorList>
            <consortium name="EnsemblPlants"/>
        </authorList>
    </citation>
    <scope>IDENTIFICATION</scope>
</reference>
<dbReference type="PANTHER" id="PTHR36756">
    <property type="entry name" value="EXPRESSED PROTEIN"/>
    <property type="match status" value="1"/>
</dbReference>
<feature type="region of interest" description="Disordered" evidence="1">
    <location>
        <begin position="1"/>
        <end position="32"/>
    </location>
</feature>
<protein>
    <submittedName>
        <fullName evidence="2">Uncharacterized protein</fullName>
    </submittedName>
</protein>
<feature type="region of interest" description="Disordered" evidence="1">
    <location>
        <begin position="68"/>
        <end position="173"/>
    </location>
</feature>
<dbReference type="AlphaFoldDB" id="A0A803LRR5"/>
<accession>A0A803LRR5</accession>
<evidence type="ECO:0000313" key="3">
    <source>
        <dbReference type="Proteomes" id="UP000596660"/>
    </source>
</evidence>
<feature type="compositionally biased region" description="Polar residues" evidence="1">
    <location>
        <begin position="154"/>
        <end position="164"/>
    </location>
</feature>
<evidence type="ECO:0000256" key="1">
    <source>
        <dbReference type="SAM" id="MobiDB-lite"/>
    </source>
</evidence>
<proteinExistence type="predicted"/>
<dbReference type="RefSeq" id="XP_021735355.1">
    <property type="nucleotide sequence ID" value="XM_021879663.1"/>
</dbReference>
<dbReference type="Gramene" id="AUR62017644-RA">
    <property type="protein sequence ID" value="AUR62017644-RA:cds"/>
    <property type="gene ID" value="AUR62017644"/>
</dbReference>
<dbReference type="Proteomes" id="UP000596660">
    <property type="component" value="Unplaced"/>
</dbReference>
<name>A0A803LRR5_CHEQI</name>
<evidence type="ECO:0000313" key="2">
    <source>
        <dbReference type="EnsemblPlants" id="AUR62017644-RA:cds"/>
    </source>
</evidence>
<feature type="compositionally biased region" description="Polar residues" evidence="1">
    <location>
        <begin position="231"/>
        <end position="257"/>
    </location>
</feature>
<feature type="compositionally biased region" description="Polar residues" evidence="1">
    <location>
        <begin position="14"/>
        <end position="26"/>
    </location>
</feature>
<dbReference type="OMA" id="MQCTTAT"/>
<organism evidence="2 3">
    <name type="scientific">Chenopodium quinoa</name>
    <name type="common">Quinoa</name>
    <dbReference type="NCBI Taxonomy" id="63459"/>
    <lineage>
        <taxon>Eukaryota</taxon>
        <taxon>Viridiplantae</taxon>
        <taxon>Streptophyta</taxon>
        <taxon>Embryophyta</taxon>
        <taxon>Tracheophyta</taxon>
        <taxon>Spermatophyta</taxon>
        <taxon>Magnoliopsida</taxon>
        <taxon>eudicotyledons</taxon>
        <taxon>Gunneridae</taxon>
        <taxon>Pentapetalae</taxon>
        <taxon>Caryophyllales</taxon>
        <taxon>Chenopodiaceae</taxon>
        <taxon>Chenopodioideae</taxon>
        <taxon>Atripliceae</taxon>
        <taxon>Chenopodium</taxon>
    </lineage>
</organism>
<dbReference type="GeneID" id="110702022"/>